<keyword evidence="1" id="KW-0812">Transmembrane</keyword>
<evidence type="ECO:0000256" key="1">
    <source>
        <dbReference type="SAM" id="Phobius"/>
    </source>
</evidence>
<organism evidence="2">
    <name type="scientific">Klebsiella pneumoniae</name>
    <dbReference type="NCBI Taxonomy" id="573"/>
    <lineage>
        <taxon>Bacteria</taxon>
        <taxon>Pseudomonadati</taxon>
        <taxon>Pseudomonadota</taxon>
        <taxon>Gammaproteobacteria</taxon>
        <taxon>Enterobacterales</taxon>
        <taxon>Enterobacteriaceae</taxon>
        <taxon>Klebsiella/Raoultella group</taxon>
        <taxon>Klebsiella</taxon>
        <taxon>Klebsiella pneumoniae complex</taxon>
    </lineage>
</organism>
<reference evidence="2" key="1">
    <citation type="submission" date="2021-05" db="EMBL/GenBank/DDBJ databases">
        <authorList>
            <person name="Zhang X."/>
        </authorList>
    </citation>
    <scope>NUCLEOTIDE SEQUENCE</scope>
    <source>
        <plasmid evidence="2">p59001-phv</plasmid>
    </source>
</reference>
<accession>A0A8E6NYR4</accession>
<geneLocation type="plasmid" evidence="2">
    <name>p59001-phv</name>
</geneLocation>
<sequence length="37" mass="4379">MFHAGKEIIIFCNDTQFHYFLTLILFLYMFSFAGDAL</sequence>
<proteinExistence type="predicted"/>
<keyword evidence="1" id="KW-1133">Transmembrane helix</keyword>
<feature type="transmembrane region" description="Helical" evidence="1">
    <location>
        <begin position="17"/>
        <end position="34"/>
    </location>
</feature>
<name>A0A8E6NYR4_KLEPN</name>
<protein>
    <submittedName>
        <fullName evidence="2">Uncharacterized protein</fullName>
    </submittedName>
</protein>
<keyword evidence="2" id="KW-0614">Plasmid</keyword>
<evidence type="ECO:0000313" key="2">
    <source>
        <dbReference type="EMBL" id="QVQ59101.1"/>
    </source>
</evidence>
<dbReference type="AlphaFoldDB" id="A0A8E6NYR4"/>
<dbReference type="EMBL" id="MZ156797">
    <property type="protein sequence ID" value="QVQ59101.1"/>
    <property type="molecule type" value="Genomic_DNA"/>
</dbReference>
<keyword evidence="1" id="KW-0472">Membrane</keyword>